<dbReference type="Proteomes" id="UP001497482">
    <property type="component" value="Chromosome 4"/>
</dbReference>
<reference evidence="2 3" key="1">
    <citation type="submission" date="2024-04" db="EMBL/GenBank/DDBJ databases">
        <authorList>
            <person name="Waldvogel A.-M."/>
            <person name="Schoenle A."/>
        </authorList>
    </citation>
    <scope>NUCLEOTIDE SEQUENCE [LARGE SCALE GENOMIC DNA]</scope>
</reference>
<feature type="transmembrane region" description="Helical" evidence="1">
    <location>
        <begin position="113"/>
        <end position="133"/>
    </location>
</feature>
<proteinExistence type="predicted"/>
<feature type="transmembrane region" description="Helical" evidence="1">
    <location>
        <begin position="81"/>
        <end position="101"/>
    </location>
</feature>
<evidence type="ECO:0000313" key="3">
    <source>
        <dbReference type="Proteomes" id="UP001497482"/>
    </source>
</evidence>
<dbReference type="AlphaFoldDB" id="A0AAV2LTB2"/>
<name>A0AAV2LTB2_KNICA</name>
<protein>
    <submittedName>
        <fullName evidence="2">Uncharacterized protein</fullName>
    </submittedName>
</protein>
<keyword evidence="1" id="KW-1133">Transmembrane helix</keyword>
<evidence type="ECO:0000256" key="1">
    <source>
        <dbReference type="SAM" id="Phobius"/>
    </source>
</evidence>
<gene>
    <name evidence="2" type="ORF">KC01_LOCUS32107</name>
</gene>
<feature type="transmembrane region" description="Helical" evidence="1">
    <location>
        <begin position="198"/>
        <end position="218"/>
    </location>
</feature>
<dbReference type="EMBL" id="OZ035826">
    <property type="protein sequence ID" value="CAL1604628.1"/>
    <property type="molecule type" value="Genomic_DNA"/>
</dbReference>
<feature type="transmembrane region" description="Helical" evidence="1">
    <location>
        <begin position="167"/>
        <end position="186"/>
    </location>
</feature>
<feature type="transmembrane region" description="Helical" evidence="1">
    <location>
        <begin position="25"/>
        <end position="46"/>
    </location>
</feature>
<evidence type="ECO:0000313" key="2">
    <source>
        <dbReference type="EMBL" id="CAL1604628.1"/>
    </source>
</evidence>
<keyword evidence="1" id="KW-0812">Transmembrane</keyword>
<keyword evidence="1" id="KW-0472">Membrane</keyword>
<sequence>MYDLGGGGGGGGVMWDKVLGWWGEYGVSGVGGGVLWGGGVGVFGGWGGVGFSGGGVRGFWCWFRGVCIVEGWVWGLGEWSVGYLGFGYYDGVGFFVVEGVWVVEEEFVGLGGVVWWVCWGFGGVFGLVGLWVVRVMDLWVVGVVCECVWDCGFGGVWNFGGLNWVDVVFGFIYGNYGLMYCGFWGFGGWGVGWRGGWLLVVGGGFWGYGGCVVGLGWVCEGWGGV</sequence>
<organism evidence="2 3">
    <name type="scientific">Knipowitschia caucasica</name>
    <name type="common">Caucasian dwarf goby</name>
    <name type="synonym">Pomatoschistus caucasicus</name>
    <dbReference type="NCBI Taxonomy" id="637954"/>
    <lineage>
        <taxon>Eukaryota</taxon>
        <taxon>Metazoa</taxon>
        <taxon>Chordata</taxon>
        <taxon>Craniata</taxon>
        <taxon>Vertebrata</taxon>
        <taxon>Euteleostomi</taxon>
        <taxon>Actinopterygii</taxon>
        <taxon>Neopterygii</taxon>
        <taxon>Teleostei</taxon>
        <taxon>Neoteleostei</taxon>
        <taxon>Acanthomorphata</taxon>
        <taxon>Gobiaria</taxon>
        <taxon>Gobiiformes</taxon>
        <taxon>Gobioidei</taxon>
        <taxon>Gobiidae</taxon>
        <taxon>Gobiinae</taxon>
        <taxon>Knipowitschia</taxon>
    </lineage>
</organism>
<accession>A0AAV2LTB2</accession>
<keyword evidence="3" id="KW-1185">Reference proteome</keyword>